<keyword evidence="3" id="KW-1185">Reference proteome</keyword>
<dbReference type="PANTHER" id="PTHR43460:SF1">
    <property type="entry name" value="METHYLTRANSFERASE TYPE 11 DOMAIN-CONTAINING PROTEIN"/>
    <property type="match status" value="1"/>
</dbReference>
<proteinExistence type="predicted"/>
<accession>A0ABX3TCD4</accession>
<gene>
    <name evidence="2" type="ORF">BST46_30020</name>
</gene>
<feature type="non-terminal residue" evidence="2">
    <location>
        <position position="1"/>
    </location>
</feature>
<sequence>ATEERPSWGYQRLLRGRLAKVQSALDLYTGGGEVLAGARPFPPTMAAIEPWPPNIGMATQLLHPLGAVLIATGDEPPLPFAEAAFDLVTSRHPSTVWWDEIARVLKPGGAYFAQHVGVIYLQTLREYYLG</sequence>
<keyword evidence="2" id="KW-0808">Transferase</keyword>
<dbReference type="GO" id="GO:0008168">
    <property type="term" value="F:methyltransferase activity"/>
    <property type="evidence" value="ECO:0007669"/>
    <property type="project" value="UniProtKB-KW"/>
</dbReference>
<dbReference type="SUPFAM" id="SSF53335">
    <property type="entry name" value="S-adenosyl-L-methionine-dependent methyltransferases"/>
    <property type="match status" value="1"/>
</dbReference>
<organism evidence="2 3">
    <name type="scientific">Mycobacterium timonense</name>
    <dbReference type="NCBI Taxonomy" id="701043"/>
    <lineage>
        <taxon>Bacteria</taxon>
        <taxon>Bacillati</taxon>
        <taxon>Actinomycetota</taxon>
        <taxon>Actinomycetes</taxon>
        <taxon>Mycobacteriales</taxon>
        <taxon>Mycobacteriaceae</taxon>
        <taxon>Mycobacterium</taxon>
        <taxon>Mycobacterium avium complex (MAC)</taxon>
    </lineage>
</organism>
<feature type="non-terminal residue" evidence="2">
    <location>
        <position position="130"/>
    </location>
</feature>
<dbReference type="Proteomes" id="UP000192847">
    <property type="component" value="Unassembled WGS sequence"/>
</dbReference>
<name>A0ABX3TCD4_9MYCO</name>
<dbReference type="PANTHER" id="PTHR43460">
    <property type="entry name" value="METHYLTRANSFERASE"/>
    <property type="match status" value="1"/>
</dbReference>
<evidence type="ECO:0000313" key="2">
    <source>
        <dbReference type="EMBL" id="ORB76455.1"/>
    </source>
</evidence>
<keyword evidence="2" id="KW-0489">Methyltransferase</keyword>
<dbReference type="CDD" id="cd02440">
    <property type="entry name" value="AdoMet_MTases"/>
    <property type="match status" value="1"/>
</dbReference>
<dbReference type="EMBL" id="MVIL01000806">
    <property type="protein sequence ID" value="ORB76455.1"/>
    <property type="molecule type" value="Genomic_DNA"/>
</dbReference>
<dbReference type="InterPro" id="IPR052939">
    <property type="entry name" value="23S_rRNA_MeTrnsfrase_RlmA"/>
</dbReference>
<feature type="domain" description="Methyltransferase type 11" evidence="1">
    <location>
        <begin position="25"/>
        <end position="112"/>
    </location>
</feature>
<evidence type="ECO:0000313" key="3">
    <source>
        <dbReference type="Proteomes" id="UP000192847"/>
    </source>
</evidence>
<dbReference type="RefSeq" id="WP_142277716.1">
    <property type="nucleotide sequence ID" value="NZ_MVIL01000806.1"/>
</dbReference>
<evidence type="ECO:0000259" key="1">
    <source>
        <dbReference type="Pfam" id="PF08241"/>
    </source>
</evidence>
<protein>
    <submittedName>
        <fullName evidence="2">SAM-dependent methyltransferase</fullName>
    </submittedName>
</protein>
<comment type="caution">
    <text evidence="2">The sequence shown here is derived from an EMBL/GenBank/DDBJ whole genome shotgun (WGS) entry which is preliminary data.</text>
</comment>
<dbReference type="InterPro" id="IPR013216">
    <property type="entry name" value="Methyltransf_11"/>
</dbReference>
<dbReference type="Gene3D" id="3.40.50.150">
    <property type="entry name" value="Vaccinia Virus protein VP39"/>
    <property type="match status" value="1"/>
</dbReference>
<dbReference type="GO" id="GO:0032259">
    <property type="term" value="P:methylation"/>
    <property type="evidence" value="ECO:0007669"/>
    <property type="project" value="UniProtKB-KW"/>
</dbReference>
<reference evidence="2 3" key="1">
    <citation type="submission" date="2017-02" db="EMBL/GenBank/DDBJ databases">
        <title>The new phylogeny of genus Mycobacterium.</title>
        <authorList>
            <person name="Tortoli E."/>
            <person name="Trovato A."/>
            <person name="Cirillo D.M."/>
        </authorList>
    </citation>
    <scope>NUCLEOTIDE SEQUENCE [LARGE SCALE GENOMIC DNA]</scope>
    <source>
        <strain evidence="2 3">CCUG 56329</strain>
    </source>
</reference>
<dbReference type="InterPro" id="IPR029063">
    <property type="entry name" value="SAM-dependent_MTases_sf"/>
</dbReference>
<dbReference type="Pfam" id="PF08241">
    <property type="entry name" value="Methyltransf_11"/>
    <property type="match status" value="1"/>
</dbReference>